<gene>
    <name evidence="1" type="ORF">AK812_SmicGene24813</name>
</gene>
<organism evidence="1 2">
    <name type="scientific">Symbiodinium microadriaticum</name>
    <name type="common">Dinoflagellate</name>
    <name type="synonym">Zooxanthella microadriatica</name>
    <dbReference type="NCBI Taxonomy" id="2951"/>
    <lineage>
        <taxon>Eukaryota</taxon>
        <taxon>Sar</taxon>
        <taxon>Alveolata</taxon>
        <taxon>Dinophyceae</taxon>
        <taxon>Suessiales</taxon>
        <taxon>Symbiodiniaceae</taxon>
        <taxon>Symbiodinium</taxon>
    </lineage>
</organism>
<evidence type="ECO:0000313" key="1">
    <source>
        <dbReference type="EMBL" id="OLP93304.1"/>
    </source>
</evidence>
<evidence type="ECO:0000313" key="2">
    <source>
        <dbReference type="Proteomes" id="UP000186817"/>
    </source>
</evidence>
<reference evidence="1 2" key="1">
    <citation type="submission" date="2016-02" db="EMBL/GenBank/DDBJ databases">
        <title>Genome analysis of coral dinoflagellate symbionts highlights evolutionary adaptations to a symbiotic lifestyle.</title>
        <authorList>
            <person name="Aranda M."/>
            <person name="Li Y."/>
            <person name="Liew Y.J."/>
            <person name="Baumgarten S."/>
            <person name="Simakov O."/>
            <person name="Wilson M."/>
            <person name="Piel J."/>
            <person name="Ashoor H."/>
            <person name="Bougouffa S."/>
            <person name="Bajic V.B."/>
            <person name="Ryu T."/>
            <person name="Ravasi T."/>
            <person name="Bayer T."/>
            <person name="Micklem G."/>
            <person name="Kim H."/>
            <person name="Bhak J."/>
            <person name="Lajeunesse T.C."/>
            <person name="Voolstra C.R."/>
        </authorList>
    </citation>
    <scope>NUCLEOTIDE SEQUENCE [LARGE SCALE GENOMIC DNA]</scope>
    <source>
        <strain evidence="1 2">CCMP2467</strain>
    </source>
</reference>
<proteinExistence type="predicted"/>
<comment type="caution">
    <text evidence="1">The sequence shown here is derived from an EMBL/GenBank/DDBJ whole genome shotgun (WGS) entry which is preliminary data.</text>
</comment>
<protein>
    <submittedName>
        <fullName evidence="1">Uncharacterized protein</fullName>
    </submittedName>
</protein>
<dbReference type="OrthoDB" id="10291018at2759"/>
<dbReference type="EMBL" id="LSRX01000587">
    <property type="protein sequence ID" value="OLP93304.1"/>
    <property type="molecule type" value="Genomic_DNA"/>
</dbReference>
<sequence>MQPLNGEPSHAAEFYSFFEARGGQAHNLRYEIQLPASLRNSSIQLVCVVGTSVGADDLLLNAVIYVTLRATPGTVVGMSLHRCVRSHACKHQLSEYGNPALPYPRAVKAVLLPSLPGTNVCAADTQVEPVRVPLAPLDQVLNSAAPGCAPDVTKGQ</sequence>
<keyword evidence="2" id="KW-1185">Reference proteome</keyword>
<accession>A0A1Q9DDL2</accession>
<dbReference type="AlphaFoldDB" id="A0A1Q9DDL2"/>
<name>A0A1Q9DDL2_SYMMI</name>
<dbReference type="Proteomes" id="UP000186817">
    <property type="component" value="Unassembled WGS sequence"/>
</dbReference>